<dbReference type="EMBL" id="JADIKC010000011">
    <property type="protein sequence ID" value="MBM7123418.1"/>
    <property type="molecule type" value="Genomic_DNA"/>
</dbReference>
<evidence type="ECO:0000256" key="1">
    <source>
        <dbReference type="SAM" id="MobiDB-lite"/>
    </source>
</evidence>
<sequence length="136" mass="13813">MKASCAGVRKPPGGPWFIVFIGVLATACAGQVTAAETPPSSSSVASPSCVDVSINQHAVLAFDCLSRALATGSQQPVAPQPALDAVANEPSNRQVGQYNFSALSHRMGSNLGKSVYPQRPPVAAPAPPAVQLGPGH</sequence>
<feature type="compositionally biased region" description="Pro residues" evidence="1">
    <location>
        <begin position="118"/>
        <end position="128"/>
    </location>
</feature>
<organism evidence="2 3">
    <name type="scientific">Dyella kyungheensis</name>
    <dbReference type="NCBI Taxonomy" id="1242174"/>
    <lineage>
        <taxon>Bacteria</taxon>
        <taxon>Pseudomonadati</taxon>
        <taxon>Pseudomonadota</taxon>
        <taxon>Gammaproteobacteria</taxon>
        <taxon>Lysobacterales</taxon>
        <taxon>Rhodanobacteraceae</taxon>
        <taxon>Dyella</taxon>
    </lineage>
</organism>
<dbReference type="PROSITE" id="PS51257">
    <property type="entry name" value="PROKAR_LIPOPROTEIN"/>
    <property type="match status" value="1"/>
</dbReference>
<gene>
    <name evidence="2" type="ORF">ISP20_19805</name>
</gene>
<reference evidence="2 3" key="1">
    <citation type="submission" date="2020-10" db="EMBL/GenBank/DDBJ databases">
        <title>Phylogeny of dyella-like bacteria.</title>
        <authorList>
            <person name="Fu J."/>
        </authorList>
    </citation>
    <scope>NUCLEOTIDE SEQUENCE [LARGE SCALE GENOMIC DNA]</scope>
    <source>
        <strain evidence="2 3">THG-B117</strain>
    </source>
</reference>
<dbReference type="Proteomes" id="UP001430065">
    <property type="component" value="Unassembled WGS sequence"/>
</dbReference>
<name>A0ABS2JY06_9GAMM</name>
<evidence type="ECO:0008006" key="4">
    <source>
        <dbReference type="Google" id="ProtNLM"/>
    </source>
</evidence>
<keyword evidence="3" id="KW-1185">Reference proteome</keyword>
<comment type="caution">
    <text evidence="2">The sequence shown here is derived from an EMBL/GenBank/DDBJ whole genome shotgun (WGS) entry which is preliminary data.</text>
</comment>
<accession>A0ABS2JY06</accession>
<proteinExistence type="predicted"/>
<evidence type="ECO:0000313" key="3">
    <source>
        <dbReference type="Proteomes" id="UP001430065"/>
    </source>
</evidence>
<feature type="region of interest" description="Disordered" evidence="1">
    <location>
        <begin position="111"/>
        <end position="136"/>
    </location>
</feature>
<protein>
    <recommendedName>
        <fullName evidence="4">Lipoprotein</fullName>
    </recommendedName>
</protein>
<dbReference type="RefSeq" id="WP_204637867.1">
    <property type="nucleotide sequence ID" value="NZ_JADIKC010000011.1"/>
</dbReference>
<evidence type="ECO:0000313" key="2">
    <source>
        <dbReference type="EMBL" id="MBM7123418.1"/>
    </source>
</evidence>